<sequence>MTPHGKAIDLSASDWDTGLRYGGLSGLKAKADTTTIQAIGQPGQVVESVRFPAMEGTLTVALSGKGGPVDQVYRRLCAAFSHTLPGTLRIHTPCHGMVSAQVRLAGFITPPKADLDLLGEETVDAVEIPLICDQGVWWTQQVTGVGAVDVINDGEIAVAIHIRWKDKGGKVTLPSGAMFDLPPASDWRTLILDPEESCVVLDDDDGQPDYGLWPSKISVVPELVPPNQKRRFILPAGACAMWRIALTDPWEVIYVGFDWGNHKKHRDHLIADQGQWLGLLDENATPMMDLPPIVEMSLPEATNDPASGMVKLRVQSARGVVHPVISELVADGLGKTDEVGKLVPLSGPTRFFAIERAGHRRVFRVEFVVAEGGAAAPVKLTIHGTDMSKMLARFPAMSAPTTWAGKWATFTRDWAGPDNVGVRFEKPRDLHDIKLATVADGVTVEGPADQVIRRVIAESLAAVWRAIGQQGLIDDPPVQVAPATVGHVSPHVLIRPTDGSIWEELAPVAAAGVMISASMWWPTDPAIPGLTLTRPTVVVRVDQREKAVSNV</sequence>
<evidence type="ECO:0000313" key="1">
    <source>
        <dbReference type="EMBL" id="WCV10697.1"/>
    </source>
</evidence>
<dbReference type="Proteomes" id="UP000195652">
    <property type="component" value="Chromosome"/>
</dbReference>
<dbReference type="EMBL" id="CP021417">
    <property type="protein sequence ID" value="WCV10697.1"/>
    <property type="molecule type" value="Genomic_DNA"/>
</dbReference>
<reference evidence="1 2" key="4">
    <citation type="journal article" date="2020" name="PLoS ONE">
        <title>Taxonomic classification of strain PO100/5 shows a broader geographic distribution and genetic markers of the recently described Corynebacterium silvaticum.</title>
        <authorList>
            <person name="Viana M.V.C."/>
            <person name="Profeta R."/>
            <person name="da Silva A.L."/>
            <person name="Hurtado R."/>
            <person name="Cerqueira J.C."/>
            <person name="Ribeiro B.F.S."/>
            <person name="Almeida M.O."/>
            <person name="Morais-Rodrigues F."/>
            <person name="Soares S.C."/>
            <person name="Oliveira M."/>
            <person name="Tavares L."/>
            <person name="Figueiredo H."/>
            <person name="Wattam A.R."/>
            <person name="Barh D."/>
            <person name="Ghosh P."/>
            <person name="Silva A."/>
            <person name="Azevedo V."/>
        </authorList>
    </citation>
    <scope>NUCLEOTIDE SEQUENCE [LARGE SCALE GENOMIC DNA]</scope>
    <source>
        <strain evidence="1 2">PO100/5</strain>
    </source>
</reference>
<organism evidence="1 2">
    <name type="scientific">Corynebacterium silvaticum</name>
    <dbReference type="NCBI Taxonomy" id="2320431"/>
    <lineage>
        <taxon>Bacteria</taxon>
        <taxon>Bacillati</taxon>
        <taxon>Actinomycetota</taxon>
        <taxon>Actinomycetes</taxon>
        <taxon>Mycobacteriales</taxon>
        <taxon>Corynebacteriaceae</taxon>
        <taxon>Corynebacterium</taxon>
    </lineage>
</organism>
<reference evidence="1 2" key="3">
    <citation type="journal article" date="2020" name="Int. J. Syst. Evol. Microbiol.">
        <title>Corynebacterium silvaticum sp. nov., a unique group of NTTB corynebacteria in wild boar and roe deer.</title>
        <authorList>
            <person name="Dangel A."/>
            <person name="Berger A."/>
            <person name="Rau J."/>
            <person name="Eisenberg T."/>
            <person name="Kampfer P."/>
            <person name="Margos G."/>
            <person name="Contzen M."/>
            <person name="Busse H.J."/>
            <person name="Konrad R."/>
            <person name="Peters M."/>
            <person name="Sting R."/>
            <person name="Sing A."/>
        </authorList>
    </citation>
    <scope>NUCLEOTIDE SEQUENCE [LARGE SCALE GENOMIC DNA]</scope>
    <source>
        <strain evidence="1 2">PO100/5</strain>
    </source>
</reference>
<evidence type="ECO:0000313" key="2">
    <source>
        <dbReference type="Proteomes" id="UP000195652"/>
    </source>
</evidence>
<reference evidence="1 2" key="1">
    <citation type="journal article" date="2014" name="BMC Vet. Res.">
        <title>First report of Corynebacterium pseudotuberculosis from caseous lymphadenitis lesions in Black Alentejano pig (Sus scrofa domesticus).</title>
        <authorList>
            <person name="Oliveira M."/>
            <person name="Barroco C."/>
            <person name="Mottola C."/>
            <person name="Santos R."/>
            <person name="Lemsaddek A."/>
            <person name="Tavares L."/>
            <person name="Semedo-Lemsaddek T."/>
        </authorList>
    </citation>
    <scope>NUCLEOTIDE SEQUENCE [LARGE SCALE GENOMIC DNA]</scope>
    <source>
        <strain evidence="1 2">PO100/5</strain>
    </source>
</reference>
<accession>A0ACD4PYP8</accession>
<protein>
    <submittedName>
        <fullName evidence="1">Uncharacterized protein</fullName>
    </submittedName>
</protein>
<keyword evidence="2" id="KW-1185">Reference proteome</keyword>
<name>A0ACD4PYP8_9CORY</name>
<proteinExistence type="predicted"/>
<gene>
    <name evidence="1" type="ORF">CBE74_12125</name>
</gene>
<reference evidence="1 2" key="2">
    <citation type="journal article" date="2020" name="Antonie Van Leeuwenhoek">
        <title>Phylogenomic characterisation of a novel corynebacterial species pathogenic to animals.</title>
        <authorList>
            <person name="Moller J."/>
            <person name="Musella L."/>
            <person name="Melnikov V."/>
            <person name="Geissdorfer W."/>
            <person name="Burkovski A."/>
            <person name="Sangal V."/>
        </authorList>
    </citation>
    <scope>NUCLEOTIDE SEQUENCE [LARGE SCALE GENOMIC DNA]</scope>
    <source>
        <strain evidence="1 2">PO100/5</strain>
    </source>
</reference>